<dbReference type="EMBL" id="VNFK01000004">
    <property type="protein sequence ID" value="TVU64671.1"/>
    <property type="molecule type" value="Genomic_DNA"/>
</dbReference>
<comment type="caution">
    <text evidence="1">The sequence shown here is derived from an EMBL/GenBank/DDBJ whole genome shotgun (WGS) entry which is preliminary data.</text>
</comment>
<dbReference type="AlphaFoldDB" id="A0A558H6F9"/>
<protein>
    <submittedName>
        <fullName evidence="1">Uncharacterized protein</fullName>
    </submittedName>
</protein>
<evidence type="ECO:0000313" key="2">
    <source>
        <dbReference type="Proteomes" id="UP000316500"/>
    </source>
</evidence>
<name>A0A558H6F9_PAENT</name>
<gene>
    <name evidence="1" type="ORF">FQP90_06255</name>
</gene>
<dbReference type="Proteomes" id="UP000316500">
    <property type="component" value="Unassembled WGS sequence"/>
</dbReference>
<accession>A0A558H6F9</accession>
<organism evidence="1 2">
    <name type="scientific">Paenarthrobacter nitroguajacolicus</name>
    <name type="common">Arthrobacter nitroguajacolicus</name>
    <dbReference type="NCBI Taxonomy" id="211146"/>
    <lineage>
        <taxon>Bacteria</taxon>
        <taxon>Bacillati</taxon>
        <taxon>Actinomycetota</taxon>
        <taxon>Actinomycetes</taxon>
        <taxon>Micrococcales</taxon>
        <taxon>Micrococcaceae</taxon>
        <taxon>Paenarthrobacter</taxon>
    </lineage>
</organism>
<proteinExistence type="predicted"/>
<sequence>MRLLTLHAVRLLGFADTQAVAARFSQDRSLVESQLIDAGVNGFVSRSTFAGTSGWSLSSLGRAENERLLAEELDSAGARGMVLAVHDDFTDYNTGVVSACSAFQLQAPATQDAMDILIGALAAWRPLEARLTGLLPRFEGYSERLLRALKAAVEDPAWVTATDRDSFHRVWFELHEDLISTLGIQRNT</sequence>
<evidence type="ECO:0000313" key="1">
    <source>
        <dbReference type="EMBL" id="TVU64671.1"/>
    </source>
</evidence>
<dbReference type="OrthoDB" id="3568381at2"/>
<reference evidence="1 2" key="1">
    <citation type="submission" date="2019-07" db="EMBL/GenBank/DDBJ databases">
        <title>Diversity of Bacteria from Kongsfjorden, Arctic.</title>
        <authorList>
            <person name="Yu Y."/>
        </authorList>
    </citation>
    <scope>NUCLEOTIDE SEQUENCE [LARGE SCALE GENOMIC DNA]</scope>
    <source>
        <strain evidence="1 2">SM1928</strain>
    </source>
</reference>
<dbReference type="RefSeq" id="WP_144648829.1">
    <property type="nucleotide sequence ID" value="NZ_VNFK01000004.1"/>
</dbReference>